<sequence length="204" mass="22524">MINDHSDRELDALLARADRAVLDAVSGGLDVATGLRHFPAPTGPTPEASDRHAPRRQSDPPGEAGASLAEVLHTIDQLRETVSRGRAEWVAVPPRPMRDVRTSLVSQLGLSTQNLIALREGLGRRRLSESEARSLITRAAARFEQISLDLVGVAASSADEQLYWQAVEWIDKIDELQDRLLHLARVVPRLFDDADDRTMNPVFL</sequence>
<gene>
    <name evidence="2" type="ORF">SLNWT_1111</name>
</gene>
<dbReference type="Proteomes" id="UP000031523">
    <property type="component" value="Chromosome"/>
</dbReference>
<proteinExistence type="predicted"/>
<evidence type="ECO:0000256" key="1">
    <source>
        <dbReference type="SAM" id="MobiDB-lite"/>
    </source>
</evidence>
<keyword evidence="3" id="KW-1185">Reference proteome</keyword>
<name>A0A0B5ETQ0_STRA4</name>
<feature type="compositionally biased region" description="Basic and acidic residues" evidence="1">
    <location>
        <begin position="48"/>
        <end position="58"/>
    </location>
</feature>
<protein>
    <submittedName>
        <fullName evidence="2">Uncharacterized protein</fullName>
    </submittedName>
</protein>
<dbReference type="Pfam" id="PF19594">
    <property type="entry name" value="DUF6099"/>
    <property type="match status" value="1"/>
</dbReference>
<dbReference type="InterPro" id="IPR046081">
    <property type="entry name" value="DUF6099"/>
</dbReference>
<accession>A0A0B5ETQ0</accession>
<dbReference type="EMBL" id="CP010519">
    <property type="protein sequence ID" value="AJE81487.1"/>
    <property type="molecule type" value="Genomic_DNA"/>
</dbReference>
<evidence type="ECO:0000313" key="2">
    <source>
        <dbReference type="EMBL" id="AJE81487.1"/>
    </source>
</evidence>
<feature type="region of interest" description="Disordered" evidence="1">
    <location>
        <begin position="35"/>
        <end position="65"/>
    </location>
</feature>
<dbReference type="AlphaFoldDB" id="A0A0B5ETQ0"/>
<reference evidence="2 3" key="1">
    <citation type="submission" date="2015-01" db="EMBL/GenBank/DDBJ databases">
        <title>Enhanced salinomycin production by adjusting the supply of polyketide extender units in Streptomyce albus DSM 41398.</title>
        <authorList>
            <person name="Lu C."/>
        </authorList>
    </citation>
    <scope>NUCLEOTIDE SEQUENCE [LARGE SCALE GENOMIC DNA]</scope>
    <source>
        <strain evidence="3">ATCC 21838 / DSM 41398 / FERM P-419 / JCM 4703 / NBRC 107858</strain>
    </source>
</reference>
<organism evidence="2 3">
    <name type="scientific">Streptomyces albus (strain ATCC 21838 / DSM 41398 / FERM P-419 / JCM 4703 / NBRC 107858)</name>
    <dbReference type="NCBI Taxonomy" id="1081613"/>
    <lineage>
        <taxon>Bacteria</taxon>
        <taxon>Bacillati</taxon>
        <taxon>Actinomycetota</taxon>
        <taxon>Actinomycetes</taxon>
        <taxon>Kitasatosporales</taxon>
        <taxon>Streptomycetaceae</taxon>
        <taxon>Streptomyces</taxon>
    </lineage>
</organism>
<evidence type="ECO:0000313" key="3">
    <source>
        <dbReference type="Proteomes" id="UP000031523"/>
    </source>
</evidence>
<dbReference type="KEGG" id="sals:SLNWT_1111"/>